<protein>
    <submittedName>
        <fullName evidence="1">Uncharacterized protein</fullName>
    </submittedName>
</protein>
<keyword evidence="2" id="KW-1185">Reference proteome</keyword>
<proteinExistence type="predicted"/>
<evidence type="ECO:0000313" key="2">
    <source>
        <dbReference type="Proteomes" id="UP000827986"/>
    </source>
</evidence>
<dbReference type="AlphaFoldDB" id="A0A9D3XJJ5"/>
<comment type="caution">
    <text evidence="1">The sequence shown here is derived from an EMBL/GenBank/DDBJ whole genome shotgun (WGS) entry which is preliminary data.</text>
</comment>
<organism evidence="1 2">
    <name type="scientific">Mauremys mutica</name>
    <name type="common">yellowpond turtle</name>
    <dbReference type="NCBI Taxonomy" id="74926"/>
    <lineage>
        <taxon>Eukaryota</taxon>
        <taxon>Metazoa</taxon>
        <taxon>Chordata</taxon>
        <taxon>Craniata</taxon>
        <taxon>Vertebrata</taxon>
        <taxon>Euteleostomi</taxon>
        <taxon>Archelosauria</taxon>
        <taxon>Testudinata</taxon>
        <taxon>Testudines</taxon>
        <taxon>Cryptodira</taxon>
        <taxon>Durocryptodira</taxon>
        <taxon>Testudinoidea</taxon>
        <taxon>Geoemydidae</taxon>
        <taxon>Geoemydinae</taxon>
        <taxon>Mauremys</taxon>
    </lineage>
</organism>
<name>A0A9D3XJJ5_9SAUR</name>
<dbReference type="Proteomes" id="UP000827986">
    <property type="component" value="Unassembled WGS sequence"/>
</dbReference>
<dbReference type="EMBL" id="JAHDVG010000469">
    <property type="protein sequence ID" value="KAH1181132.1"/>
    <property type="molecule type" value="Genomic_DNA"/>
</dbReference>
<sequence length="149" mass="16392">MREFLNEMGALSHKRVHLPHPPIFEENKQQLSAEQKDQTVAVILDDYTDSLHWHVANIRIQRMQVSDGCPAATKLVETVEVGHVNYAPVAQAVTKTLVQHEIDLSNAGAYGAGNAKSLRPSFKDRLSGVLTNGIPVTFWAHVTALPGEC</sequence>
<evidence type="ECO:0000313" key="1">
    <source>
        <dbReference type="EMBL" id="KAH1181132.1"/>
    </source>
</evidence>
<accession>A0A9D3XJJ5</accession>
<reference evidence="1" key="1">
    <citation type="submission" date="2021-09" db="EMBL/GenBank/DDBJ databases">
        <title>The genome of Mauremys mutica provides insights into the evolution of semi-aquatic lifestyle.</title>
        <authorList>
            <person name="Gong S."/>
            <person name="Gao Y."/>
        </authorList>
    </citation>
    <scope>NUCLEOTIDE SEQUENCE</scope>
    <source>
        <strain evidence="1">MM-2020</strain>
        <tissue evidence="1">Muscle</tissue>
    </source>
</reference>
<gene>
    <name evidence="1" type="ORF">KIL84_002066</name>
</gene>